<dbReference type="AlphaFoldDB" id="A0A8T3BXN4"/>
<name>A0A8T3BXN4_DENNO</name>
<dbReference type="InterPro" id="IPR005050">
    <property type="entry name" value="Enod93"/>
</dbReference>
<protein>
    <submittedName>
        <fullName evidence="1">Uncharacterized protein</fullName>
    </submittedName>
</protein>
<dbReference type="Proteomes" id="UP000829196">
    <property type="component" value="Unassembled WGS sequence"/>
</dbReference>
<reference evidence="1" key="1">
    <citation type="journal article" date="2022" name="Front. Genet.">
        <title>Chromosome-Scale Assembly of the Dendrobium nobile Genome Provides Insights Into the Molecular Mechanism of the Biosynthesis of the Medicinal Active Ingredient of Dendrobium.</title>
        <authorList>
            <person name="Xu Q."/>
            <person name="Niu S.-C."/>
            <person name="Li K.-L."/>
            <person name="Zheng P.-J."/>
            <person name="Zhang X.-J."/>
            <person name="Jia Y."/>
            <person name="Liu Y."/>
            <person name="Niu Y.-X."/>
            <person name="Yu L.-H."/>
            <person name="Chen D.-F."/>
            <person name="Zhang G.-Q."/>
        </authorList>
    </citation>
    <scope>NUCLEOTIDE SEQUENCE</scope>
    <source>
        <tissue evidence="1">Leaf</tissue>
    </source>
</reference>
<dbReference type="EMBL" id="JAGYWB010000004">
    <property type="protein sequence ID" value="KAI0524092.1"/>
    <property type="molecule type" value="Genomic_DNA"/>
</dbReference>
<sequence length="79" mass="9168">MQRCTFCLDNIFYVNFPSVSKYCVYEGLGYFFYDHINLHNAFSFIILVLQLVGCRVIPWAKANLNYTEQALIISVGTIF</sequence>
<accession>A0A8T3BXN4</accession>
<organism evidence="1 2">
    <name type="scientific">Dendrobium nobile</name>
    <name type="common">Orchid</name>
    <dbReference type="NCBI Taxonomy" id="94219"/>
    <lineage>
        <taxon>Eukaryota</taxon>
        <taxon>Viridiplantae</taxon>
        <taxon>Streptophyta</taxon>
        <taxon>Embryophyta</taxon>
        <taxon>Tracheophyta</taxon>
        <taxon>Spermatophyta</taxon>
        <taxon>Magnoliopsida</taxon>
        <taxon>Liliopsida</taxon>
        <taxon>Asparagales</taxon>
        <taxon>Orchidaceae</taxon>
        <taxon>Epidendroideae</taxon>
        <taxon>Malaxideae</taxon>
        <taxon>Dendrobiinae</taxon>
        <taxon>Dendrobium</taxon>
    </lineage>
</organism>
<evidence type="ECO:0000313" key="1">
    <source>
        <dbReference type="EMBL" id="KAI0524092.1"/>
    </source>
</evidence>
<dbReference type="Pfam" id="PF03386">
    <property type="entry name" value="ENOD93"/>
    <property type="match status" value="1"/>
</dbReference>
<gene>
    <name evidence="1" type="ORF">KFK09_003456</name>
</gene>
<comment type="caution">
    <text evidence="1">The sequence shown here is derived from an EMBL/GenBank/DDBJ whole genome shotgun (WGS) entry which is preliminary data.</text>
</comment>
<proteinExistence type="predicted"/>
<evidence type="ECO:0000313" key="2">
    <source>
        <dbReference type="Proteomes" id="UP000829196"/>
    </source>
</evidence>
<keyword evidence="2" id="KW-1185">Reference proteome</keyword>
<dbReference type="OrthoDB" id="634154at2759"/>